<keyword evidence="4" id="KW-0808">Transferase</keyword>
<dbReference type="eggNOG" id="COG5002">
    <property type="taxonomic scope" value="Bacteria"/>
</dbReference>
<dbReference type="OrthoDB" id="5621394at2"/>
<dbReference type="FunFam" id="3.30.565.10:FF:000010">
    <property type="entry name" value="Sensor histidine kinase RcsC"/>
    <property type="match status" value="1"/>
</dbReference>
<evidence type="ECO:0000256" key="7">
    <source>
        <dbReference type="PROSITE-ProRule" id="PRU00169"/>
    </source>
</evidence>
<dbReference type="AlphaFoldDB" id="I3CFS9"/>
<evidence type="ECO:0000256" key="3">
    <source>
        <dbReference type="ARBA" id="ARBA00022553"/>
    </source>
</evidence>
<dbReference type="Gene3D" id="3.40.50.2300">
    <property type="match status" value="1"/>
</dbReference>
<dbReference type="InterPro" id="IPR036890">
    <property type="entry name" value="HATPase_C_sf"/>
</dbReference>
<dbReference type="InterPro" id="IPR011006">
    <property type="entry name" value="CheY-like_superfamily"/>
</dbReference>
<accession>I3CFS9</accession>
<dbReference type="GO" id="GO:0005886">
    <property type="term" value="C:plasma membrane"/>
    <property type="evidence" value="ECO:0007669"/>
    <property type="project" value="TreeGrafter"/>
</dbReference>
<dbReference type="Pfam" id="PF00072">
    <property type="entry name" value="Response_reg"/>
    <property type="match status" value="1"/>
</dbReference>
<comment type="catalytic activity">
    <reaction evidence="1">
        <text>ATP + protein L-histidine = ADP + protein N-phospho-L-histidine.</text>
        <dbReference type="EC" id="2.7.13.3"/>
    </reaction>
</comment>
<name>I3CFS9_9GAMM</name>
<reference evidence="10 11" key="1">
    <citation type="submission" date="2011-11" db="EMBL/GenBank/DDBJ databases">
        <title>Improved High-Quality Draft sequence of Beggiatoa alba B18lD.</title>
        <authorList>
            <consortium name="US DOE Joint Genome Institute"/>
            <person name="Lucas S."/>
            <person name="Han J."/>
            <person name="Lapidus A."/>
            <person name="Cheng J.-F."/>
            <person name="Goodwin L."/>
            <person name="Pitluck S."/>
            <person name="Peters L."/>
            <person name="Mikhailova N."/>
            <person name="Held B."/>
            <person name="Detter J.C."/>
            <person name="Han C."/>
            <person name="Tapia R."/>
            <person name="Land M."/>
            <person name="Hauser L."/>
            <person name="Kyrpides N."/>
            <person name="Ivanova N."/>
            <person name="Pagani I."/>
            <person name="Samuel K."/>
            <person name="Teske A."/>
            <person name="Mueller J."/>
            <person name="Woyke T."/>
        </authorList>
    </citation>
    <scope>NUCLEOTIDE SEQUENCE [LARGE SCALE GENOMIC DNA]</scope>
    <source>
        <strain evidence="10 11">B18LD</strain>
    </source>
</reference>
<dbReference type="RefSeq" id="WP_002685447.1">
    <property type="nucleotide sequence ID" value="NZ_JH600070.1"/>
</dbReference>
<dbReference type="CDD" id="cd16922">
    <property type="entry name" value="HATPase_EvgS-ArcB-TorS-like"/>
    <property type="match status" value="1"/>
</dbReference>
<dbReference type="InterPro" id="IPR035965">
    <property type="entry name" value="PAS-like_dom_sf"/>
</dbReference>
<organism evidence="10 11">
    <name type="scientific">Beggiatoa alba B18LD</name>
    <dbReference type="NCBI Taxonomy" id="395493"/>
    <lineage>
        <taxon>Bacteria</taxon>
        <taxon>Pseudomonadati</taxon>
        <taxon>Pseudomonadota</taxon>
        <taxon>Gammaproteobacteria</taxon>
        <taxon>Thiotrichales</taxon>
        <taxon>Thiotrichaceae</taxon>
        <taxon>Beggiatoa</taxon>
    </lineage>
</organism>
<dbReference type="Pfam" id="PF08448">
    <property type="entry name" value="PAS_4"/>
    <property type="match status" value="1"/>
</dbReference>
<dbReference type="InterPro" id="IPR004358">
    <property type="entry name" value="Sig_transdc_His_kin-like_C"/>
</dbReference>
<evidence type="ECO:0000259" key="8">
    <source>
        <dbReference type="PROSITE" id="PS50109"/>
    </source>
</evidence>
<evidence type="ECO:0000313" key="10">
    <source>
        <dbReference type="EMBL" id="EIJ42472.1"/>
    </source>
</evidence>
<keyword evidence="5" id="KW-0418">Kinase</keyword>
<evidence type="ECO:0000256" key="1">
    <source>
        <dbReference type="ARBA" id="ARBA00000085"/>
    </source>
</evidence>
<gene>
    <name evidence="10" type="ORF">BegalDRAFT_1593</name>
</gene>
<keyword evidence="3 7" id="KW-0597">Phosphoprotein</keyword>
<keyword evidence="11" id="KW-1185">Reference proteome</keyword>
<dbReference type="PROSITE" id="PS50110">
    <property type="entry name" value="RESPONSE_REGULATORY"/>
    <property type="match status" value="1"/>
</dbReference>
<dbReference type="SMART" id="SM00387">
    <property type="entry name" value="HATPase_c"/>
    <property type="match status" value="1"/>
</dbReference>
<dbReference type="InterPro" id="IPR001789">
    <property type="entry name" value="Sig_transdc_resp-reg_receiver"/>
</dbReference>
<dbReference type="InterPro" id="IPR003661">
    <property type="entry name" value="HisK_dim/P_dom"/>
</dbReference>
<dbReference type="CDD" id="cd19920">
    <property type="entry name" value="REC_PA4781-like"/>
    <property type="match status" value="1"/>
</dbReference>
<dbReference type="GO" id="GO:0000155">
    <property type="term" value="F:phosphorelay sensor kinase activity"/>
    <property type="evidence" value="ECO:0007669"/>
    <property type="project" value="InterPro"/>
</dbReference>
<evidence type="ECO:0000256" key="5">
    <source>
        <dbReference type="ARBA" id="ARBA00022777"/>
    </source>
</evidence>
<sequence>MSEQQLDLSSARVLMVDDTPANIDVLRKVLTPEGYKLYFANNGEKALQIAEKALPDLILLDVMMPGGIDGFTTCTYLKQKPATAHIPVIFITAKTDTQDMIEGFRVGAVDYITKPFRQEEVCVRVRTHLQTRILMYQRDKLIQDLKTSEERFRLLAMWSPAGIFQADLTGKFTYTNQRWQSIFNVKTHDTEEWLAVFLPDSRVNFKSAWQSFLENPEHTKKFMHKCALQIADNSRWVQIIANPLVQDGKLVGYVGSIEDITDFKSREEQMRLAQESAEEKAQARAEFLAGMTHELRTPLNAIIGYSEMLLEEADAKEDGEDLEKITSASKYLLNLINNVLDLSKLEANKMTASLTQVDIVHLVKDVVSTISPLVTKNQNTLSVEIHPDIKEIYVDDTKLRQVLYNLLSNACKFTKAGTIHLHVYPDKWNEQPSTCFAVTDTGIGMTEEQLKRLFNKYAQATDNTASQYGGTGLGLVLSQQFCRLLGGEITVHSEENKGSTFTAIIPEQTPAHP</sequence>
<evidence type="ECO:0000313" key="11">
    <source>
        <dbReference type="Proteomes" id="UP000005744"/>
    </source>
</evidence>
<dbReference type="InterPro" id="IPR003594">
    <property type="entry name" value="HATPase_dom"/>
</dbReference>
<feature type="domain" description="Response regulatory" evidence="9">
    <location>
        <begin position="12"/>
        <end position="129"/>
    </location>
</feature>
<keyword evidence="6" id="KW-0902">Two-component regulatory system</keyword>
<dbReference type="Pfam" id="PF02518">
    <property type="entry name" value="HATPase_c"/>
    <property type="match status" value="1"/>
</dbReference>
<dbReference type="CDD" id="cd00082">
    <property type="entry name" value="HisKA"/>
    <property type="match status" value="1"/>
</dbReference>
<dbReference type="InterPro" id="IPR005467">
    <property type="entry name" value="His_kinase_dom"/>
</dbReference>
<dbReference type="GO" id="GO:0009927">
    <property type="term" value="F:histidine phosphotransfer kinase activity"/>
    <property type="evidence" value="ECO:0007669"/>
    <property type="project" value="TreeGrafter"/>
</dbReference>
<dbReference type="EC" id="2.7.13.3" evidence="2"/>
<dbReference type="Pfam" id="PF00512">
    <property type="entry name" value="HisKA"/>
    <property type="match status" value="1"/>
</dbReference>
<evidence type="ECO:0000256" key="6">
    <source>
        <dbReference type="ARBA" id="ARBA00023012"/>
    </source>
</evidence>
<dbReference type="NCBIfam" id="TIGR00229">
    <property type="entry name" value="sensory_box"/>
    <property type="match status" value="1"/>
</dbReference>
<evidence type="ECO:0000259" key="9">
    <source>
        <dbReference type="PROSITE" id="PS50110"/>
    </source>
</evidence>
<dbReference type="PROSITE" id="PS50109">
    <property type="entry name" value="HIS_KIN"/>
    <property type="match status" value="1"/>
</dbReference>
<dbReference type="PRINTS" id="PR00344">
    <property type="entry name" value="BCTRLSENSOR"/>
</dbReference>
<dbReference type="SUPFAM" id="SSF47384">
    <property type="entry name" value="Homodimeric domain of signal transducing histidine kinase"/>
    <property type="match status" value="1"/>
</dbReference>
<dbReference type="HOGENOM" id="CLU_000445_89_2_6"/>
<dbReference type="InterPro" id="IPR000014">
    <property type="entry name" value="PAS"/>
</dbReference>
<dbReference type="InterPro" id="IPR013656">
    <property type="entry name" value="PAS_4"/>
</dbReference>
<proteinExistence type="predicted"/>
<evidence type="ECO:0000256" key="4">
    <source>
        <dbReference type="ARBA" id="ARBA00022679"/>
    </source>
</evidence>
<dbReference type="SUPFAM" id="SSF55785">
    <property type="entry name" value="PYP-like sensor domain (PAS domain)"/>
    <property type="match status" value="1"/>
</dbReference>
<feature type="modified residue" description="4-aspartylphosphate" evidence="7">
    <location>
        <position position="61"/>
    </location>
</feature>
<dbReference type="EMBL" id="JH600070">
    <property type="protein sequence ID" value="EIJ42472.1"/>
    <property type="molecule type" value="Genomic_DNA"/>
</dbReference>
<dbReference type="InterPro" id="IPR036097">
    <property type="entry name" value="HisK_dim/P_sf"/>
</dbReference>
<dbReference type="Gene3D" id="1.10.287.130">
    <property type="match status" value="1"/>
</dbReference>
<dbReference type="SMART" id="SM00388">
    <property type="entry name" value="HisKA"/>
    <property type="match status" value="1"/>
</dbReference>
<feature type="domain" description="Histidine kinase" evidence="8">
    <location>
        <begin position="290"/>
        <end position="509"/>
    </location>
</feature>
<dbReference type="Proteomes" id="UP000005744">
    <property type="component" value="Unassembled WGS sequence"/>
</dbReference>
<dbReference type="SUPFAM" id="SSF52172">
    <property type="entry name" value="CheY-like"/>
    <property type="match status" value="1"/>
</dbReference>
<dbReference type="Gene3D" id="3.30.450.20">
    <property type="entry name" value="PAS domain"/>
    <property type="match status" value="1"/>
</dbReference>
<protein>
    <recommendedName>
        <fullName evidence="2">histidine kinase</fullName>
        <ecNumber evidence="2">2.7.13.3</ecNumber>
    </recommendedName>
</protein>
<dbReference type="CDD" id="cd00130">
    <property type="entry name" value="PAS"/>
    <property type="match status" value="1"/>
</dbReference>
<dbReference type="PANTHER" id="PTHR43047">
    <property type="entry name" value="TWO-COMPONENT HISTIDINE PROTEIN KINASE"/>
    <property type="match status" value="1"/>
</dbReference>
<evidence type="ECO:0000256" key="2">
    <source>
        <dbReference type="ARBA" id="ARBA00012438"/>
    </source>
</evidence>
<dbReference type="PANTHER" id="PTHR43047:SF63">
    <property type="entry name" value="HISTIDINE KINASE"/>
    <property type="match status" value="1"/>
</dbReference>
<dbReference type="SUPFAM" id="SSF55874">
    <property type="entry name" value="ATPase domain of HSP90 chaperone/DNA topoisomerase II/histidine kinase"/>
    <property type="match status" value="1"/>
</dbReference>
<dbReference type="SMART" id="SM00448">
    <property type="entry name" value="REC"/>
    <property type="match status" value="1"/>
</dbReference>
<dbReference type="Gene3D" id="3.30.565.10">
    <property type="entry name" value="Histidine kinase-like ATPase, C-terminal domain"/>
    <property type="match status" value="1"/>
</dbReference>
<dbReference type="STRING" id="395493.BegalDRAFT_1593"/>